<evidence type="ECO:0000259" key="3">
    <source>
        <dbReference type="PROSITE" id="PS50041"/>
    </source>
</evidence>
<dbReference type="InterPro" id="IPR016187">
    <property type="entry name" value="CTDL_fold"/>
</dbReference>
<feature type="region of interest" description="Disordered" evidence="1">
    <location>
        <begin position="33"/>
        <end position="54"/>
    </location>
</feature>
<dbReference type="SMART" id="SM00034">
    <property type="entry name" value="CLECT"/>
    <property type="match status" value="1"/>
</dbReference>
<feature type="region of interest" description="Disordered" evidence="1">
    <location>
        <begin position="1086"/>
        <end position="1117"/>
    </location>
</feature>
<dbReference type="InterPro" id="IPR050111">
    <property type="entry name" value="C-type_lectin/snaclec_domain"/>
</dbReference>
<feature type="signal peptide" evidence="2">
    <location>
        <begin position="1"/>
        <end position="22"/>
    </location>
</feature>
<name>A0A9N8E4K6_9STRA</name>
<dbReference type="InterPro" id="IPR001304">
    <property type="entry name" value="C-type_lectin-like"/>
</dbReference>
<protein>
    <submittedName>
        <fullName evidence="4">Lectin domain family 4 member M</fullName>
    </submittedName>
</protein>
<dbReference type="Gene3D" id="2.80.10.50">
    <property type="match status" value="1"/>
</dbReference>
<feature type="compositionally biased region" description="Low complexity" evidence="1">
    <location>
        <begin position="1090"/>
        <end position="1110"/>
    </location>
</feature>
<organism evidence="4 5">
    <name type="scientific">Seminavis robusta</name>
    <dbReference type="NCBI Taxonomy" id="568900"/>
    <lineage>
        <taxon>Eukaryota</taxon>
        <taxon>Sar</taxon>
        <taxon>Stramenopiles</taxon>
        <taxon>Ochrophyta</taxon>
        <taxon>Bacillariophyta</taxon>
        <taxon>Bacillariophyceae</taxon>
        <taxon>Bacillariophycidae</taxon>
        <taxon>Naviculales</taxon>
        <taxon>Naviculaceae</taxon>
        <taxon>Seminavis</taxon>
    </lineage>
</organism>
<dbReference type="EMBL" id="CAICTM010000612">
    <property type="protein sequence ID" value="CAB9513789.1"/>
    <property type="molecule type" value="Genomic_DNA"/>
</dbReference>
<feature type="chain" id="PRO_5040153334" evidence="2">
    <location>
        <begin position="23"/>
        <end position="1321"/>
    </location>
</feature>
<dbReference type="Proteomes" id="UP001153069">
    <property type="component" value="Unassembled WGS sequence"/>
</dbReference>
<comment type="caution">
    <text evidence="4">The sequence shown here is derived from an EMBL/GenBank/DDBJ whole genome shotgun (WGS) entry which is preliminary data.</text>
</comment>
<keyword evidence="2" id="KW-0732">Signal</keyword>
<feature type="compositionally biased region" description="Low complexity" evidence="1">
    <location>
        <begin position="38"/>
        <end position="52"/>
    </location>
</feature>
<reference evidence="4" key="1">
    <citation type="submission" date="2020-06" db="EMBL/GenBank/DDBJ databases">
        <authorList>
            <consortium name="Plant Systems Biology data submission"/>
        </authorList>
    </citation>
    <scope>NUCLEOTIDE SEQUENCE</scope>
    <source>
        <strain evidence="4">D6</strain>
    </source>
</reference>
<evidence type="ECO:0000256" key="1">
    <source>
        <dbReference type="SAM" id="MobiDB-lite"/>
    </source>
</evidence>
<dbReference type="Pfam" id="PF00059">
    <property type="entry name" value="Lectin_C"/>
    <property type="match status" value="1"/>
</dbReference>
<dbReference type="OrthoDB" id="71572at2759"/>
<gene>
    <name evidence="4" type="ORF">SEMRO_613_G175540.1</name>
</gene>
<evidence type="ECO:0000313" key="5">
    <source>
        <dbReference type="Proteomes" id="UP001153069"/>
    </source>
</evidence>
<feature type="domain" description="C-type lectin" evidence="3">
    <location>
        <begin position="971"/>
        <end position="1080"/>
    </location>
</feature>
<dbReference type="InterPro" id="IPR034007">
    <property type="entry name" value="CTLD_bac"/>
</dbReference>
<proteinExistence type="predicted"/>
<evidence type="ECO:0000256" key="2">
    <source>
        <dbReference type="SAM" id="SignalP"/>
    </source>
</evidence>
<dbReference type="InterPro" id="IPR008999">
    <property type="entry name" value="Actin-crosslinking"/>
</dbReference>
<dbReference type="SUPFAM" id="SSF56436">
    <property type="entry name" value="C-type lectin-like"/>
    <property type="match status" value="1"/>
</dbReference>
<sequence length="1321" mass="144081">MAIQPVPSFLFLLLLWTGFAHGQTAPNATIALRGRQGTTSLETPTSSSSSSSFNAMLRGTERELSTEGHEFCWKSSYGRGLGKALRFCPRDKDRVGQLCYVKCGKNMARWGLDCHTKCPHDWTDTGFHCRQDQDTYGRGIGHIRAEWCGHDCELCLGLWYTRCKEGFKPVGCNLCEPKINCGELNMGRQLGTSCTKKVEAGNPSPLQCHDTLEEQHGLLCYERCKPGFTGNGPICWAGPPPGWVDCGAGAAMNDVMCGLKVADQVGNIGYAAGNAVLASLSFGASLSITMPGSAPPRTASFISKLPKSLAPIASKAAARLSKYLNYDTASLVTQLTMFVRNMILMLDQAKARGELTASWYMRLILSVKAIVEQILLLSSPDAGSGGGQESPTAAPIQATSNNCETDRSQAIMIKFTGKYLGYKDEPEYERGEITLREFPSKTALWIPVDNGDGTHSYHTLDCRYMRLFHHQLDVGDGEFSSHKFKKVTRNGVTYLMTNRPGFEGRGKGLSTCRQGGCIATDSYHDWQPVEFVPLNLQPKVVAIKSKAAGTYLVPDSRGGASAVQLVDAANYGGDVQLWVMEVVDWRAVDATGAIEDTKTIEHFGYDPSGQKTTYDLISFKDKYNDTYLSHPSMLDNTADSFLTRQDKYHDGNASFWVRESSPNTKTIFLYSYNEAALQPNYCGNLRATPSGHYGVLDRPSAVLHPDQNLVDTVITATPDSTEEWEFVTGSTEFHMIPFRSSFGTYLDASNHSEYEYTPISNITVFLGDDEQLWRVMKLLGGKITIQTYDGKYLAVHRNGTVHLSEDQGLEGIFEKVNIDGTDGSAFYLKIRQFPEPKYLAADDEGTVYVSNTQDELTRWYTHPDPVNIVVAAPNFESVITSADGGRSVVLTDSTDDAVIKFTLSRFLDGKCILENQEGNTAAGSSSGAQHSSSTEVWQIVGATLGSIPDPNRPVSPLKSRRSDAGHYYQLFPSADYAFAARTVSRLPTHCGGMRAHLVTIGSQAENDFVQTFRQNQQVWIGLNDASSEGTFQWVAGEPLTYTNWAPGEPDNSANADYVSMAGGGTWNILPGTNNYMFIAEYDCEPPPTAAPTGAPTSAPTEAPTAASSTARGSPGTHRSINYDNLALKGAGSSSYIEYEVDLTLSEAPAIRCLDGHSTFKAVYRANVDAGSSACGSQGKLLWNDVTTFSCTWSRSQSGVDQNWINTFIGGGCGVSPTYVDLPERIPLVLDGNRVSFTLDHTISALCSDGTNPVTTVWTGVYNPTSGKILWQTMTTQDKPAGQCSWMTRDGKTNSWLAEWLGFEGVAPTNAPIPSRIVMRYA</sequence>
<feature type="region of interest" description="Disordered" evidence="1">
    <location>
        <begin position="382"/>
        <end position="401"/>
    </location>
</feature>
<dbReference type="SUPFAM" id="SSF50405">
    <property type="entry name" value="Actin-crosslinking proteins"/>
    <property type="match status" value="1"/>
</dbReference>
<dbReference type="Gene3D" id="3.10.100.10">
    <property type="entry name" value="Mannose-Binding Protein A, subunit A"/>
    <property type="match status" value="1"/>
</dbReference>
<accession>A0A9N8E4K6</accession>
<keyword evidence="5" id="KW-1185">Reference proteome</keyword>
<evidence type="ECO:0000313" key="4">
    <source>
        <dbReference type="EMBL" id="CAB9513789.1"/>
    </source>
</evidence>
<dbReference type="InterPro" id="IPR016186">
    <property type="entry name" value="C-type_lectin-like/link_sf"/>
</dbReference>
<dbReference type="CDD" id="cd03603">
    <property type="entry name" value="CLECT_VCBS"/>
    <property type="match status" value="1"/>
</dbReference>
<dbReference type="PROSITE" id="PS50041">
    <property type="entry name" value="C_TYPE_LECTIN_2"/>
    <property type="match status" value="1"/>
</dbReference>
<dbReference type="PANTHER" id="PTHR22803">
    <property type="entry name" value="MANNOSE, PHOSPHOLIPASE, LECTIN RECEPTOR RELATED"/>
    <property type="match status" value="1"/>
</dbReference>